<evidence type="ECO:0000256" key="5">
    <source>
        <dbReference type="ARBA" id="ARBA00023125"/>
    </source>
</evidence>
<reference evidence="13" key="2">
    <citation type="submission" date="2019-10" db="EMBL/GenBank/DDBJ databases">
        <title>A de novo genome assembly of a pear dwarfing rootstock.</title>
        <authorList>
            <person name="Wang F."/>
            <person name="Wang J."/>
            <person name="Li S."/>
            <person name="Zhang Y."/>
            <person name="Fang M."/>
            <person name="Ma L."/>
            <person name="Zhao Y."/>
            <person name="Jiang S."/>
        </authorList>
    </citation>
    <scope>NUCLEOTIDE SEQUENCE [LARGE SCALE GENOMIC DNA]</scope>
</reference>
<comment type="function">
    <text evidence="9">Transcription factor that binds specifically to a 5'-AA[AG]G-3' consensus core sequence.</text>
</comment>
<dbReference type="PROSITE" id="PS01361">
    <property type="entry name" value="ZF_DOF_1"/>
    <property type="match status" value="1"/>
</dbReference>
<comment type="subcellular location">
    <subcellularLocation>
        <location evidence="8 9">Nucleus</location>
    </subcellularLocation>
</comment>
<dbReference type="GO" id="GO:0005634">
    <property type="term" value="C:nucleus"/>
    <property type="evidence" value="ECO:0007669"/>
    <property type="project" value="UniProtKB-SubCell"/>
</dbReference>
<dbReference type="InterPro" id="IPR045174">
    <property type="entry name" value="Dof"/>
</dbReference>
<comment type="caution">
    <text evidence="12">The sequence shown here is derived from an EMBL/GenBank/DDBJ whole genome shotgun (WGS) entry which is preliminary data.</text>
</comment>
<keyword evidence="7 8" id="KW-0539">Nucleus</keyword>
<keyword evidence="1 9" id="KW-0479">Metal-binding</keyword>
<keyword evidence="2 8" id="KW-0863">Zinc-finger</keyword>
<dbReference type="InterPro" id="IPR003851">
    <property type="entry name" value="Znf_Dof"/>
</dbReference>
<evidence type="ECO:0000256" key="7">
    <source>
        <dbReference type="ARBA" id="ARBA00023242"/>
    </source>
</evidence>
<reference evidence="12 13" key="1">
    <citation type="submission" date="2019-09" db="EMBL/GenBank/DDBJ databases">
        <authorList>
            <person name="Ou C."/>
        </authorList>
    </citation>
    <scope>NUCLEOTIDE SEQUENCE [LARGE SCALE GENOMIC DNA]</scope>
    <source>
        <strain evidence="12">S2</strain>
        <tissue evidence="12">Leaf</tissue>
    </source>
</reference>
<keyword evidence="6 9" id="KW-0804">Transcription</keyword>
<dbReference type="PROSITE" id="PS50884">
    <property type="entry name" value="ZF_DOF_2"/>
    <property type="match status" value="1"/>
</dbReference>
<evidence type="ECO:0000256" key="4">
    <source>
        <dbReference type="ARBA" id="ARBA00023015"/>
    </source>
</evidence>
<feature type="domain" description="Dof-type" evidence="11">
    <location>
        <begin position="32"/>
        <end position="86"/>
    </location>
</feature>
<feature type="compositionally biased region" description="Low complexity" evidence="10">
    <location>
        <begin position="89"/>
        <end position="98"/>
    </location>
</feature>
<dbReference type="GO" id="GO:0003700">
    <property type="term" value="F:DNA-binding transcription factor activity"/>
    <property type="evidence" value="ECO:0007669"/>
    <property type="project" value="UniProtKB-UniRule"/>
</dbReference>
<proteinExistence type="predicted"/>
<accession>A0A5N5IFV6</accession>
<dbReference type="Proteomes" id="UP000327157">
    <property type="component" value="Chromosome 5"/>
</dbReference>
<evidence type="ECO:0000256" key="3">
    <source>
        <dbReference type="ARBA" id="ARBA00022833"/>
    </source>
</evidence>
<name>A0A5N5IFV6_9ROSA</name>
<dbReference type="Pfam" id="PF02701">
    <property type="entry name" value="Zn_ribbon_Dof"/>
    <property type="match status" value="1"/>
</dbReference>
<evidence type="ECO:0000256" key="10">
    <source>
        <dbReference type="SAM" id="MobiDB-lite"/>
    </source>
</evidence>
<reference evidence="12 13" key="3">
    <citation type="submission" date="2019-11" db="EMBL/GenBank/DDBJ databases">
        <title>A de novo genome assembly of a pear dwarfing rootstock.</title>
        <authorList>
            <person name="Wang F."/>
            <person name="Wang J."/>
            <person name="Li S."/>
            <person name="Zhang Y."/>
            <person name="Fang M."/>
            <person name="Ma L."/>
            <person name="Zhao Y."/>
            <person name="Jiang S."/>
        </authorList>
    </citation>
    <scope>NUCLEOTIDE SEQUENCE [LARGE SCALE GENOMIC DNA]</scope>
    <source>
        <strain evidence="12">S2</strain>
        <tissue evidence="12">Leaf</tissue>
    </source>
</reference>
<protein>
    <recommendedName>
        <fullName evidence="9">Dof zinc finger protein</fullName>
    </recommendedName>
</protein>
<keyword evidence="13" id="KW-1185">Reference proteome</keyword>
<sequence length="292" mass="31371">MQQQQQEGGEQKEQQNQDQRLKAAEQQNQQPHRCPRCQSMNTKFCYYNNYSLSQPRYFCKACRRYWTQGGTLRNVPVGGGCRKGKRAKGGSSSASASRTVQPQPPQKEQNVQNNLGIGGGSVGMSTANPSGGLAIHHQYYPGSSHGYLSPFAGLQSLSQSQPFNVGGGHDPASNMSLLQGFNLSVPMVALQPQQRQQFFQMGGSRSNNLLDQAALYPSEHDQWAPQSVVNRSSVNPSSSAAAAASDSALWTMGNNNPITTTTTTTTASSSSGGPSLNPKQWPDLPGSYGSPN</sequence>
<evidence type="ECO:0000256" key="9">
    <source>
        <dbReference type="RuleBase" id="RU369094"/>
    </source>
</evidence>
<evidence type="ECO:0000313" key="12">
    <source>
        <dbReference type="EMBL" id="KAB2637342.1"/>
    </source>
</evidence>
<feature type="region of interest" description="Disordered" evidence="10">
    <location>
        <begin position="76"/>
        <end position="123"/>
    </location>
</feature>
<dbReference type="AlphaFoldDB" id="A0A5N5IFV6"/>
<evidence type="ECO:0000256" key="8">
    <source>
        <dbReference type="PROSITE-ProRule" id="PRU00071"/>
    </source>
</evidence>
<feature type="region of interest" description="Disordered" evidence="10">
    <location>
        <begin position="252"/>
        <end position="292"/>
    </location>
</feature>
<dbReference type="PANTHER" id="PTHR31992">
    <property type="entry name" value="DOF ZINC FINGER PROTEIN DOF1.4-RELATED"/>
    <property type="match status" value="1"/>
</dbReference>
<dbReference type="OrthoDB" id="1927254at2759"/>
<feature type="region of interest" description="Disordered" evidence="10">
    <location>
        <begin position="1"/>
        <end position="34"/>
    </location>
</feature>
<organism evidence="12 13">
    <name type="scientific">Pyrus ussuriensis x Pyrus communis</name>
    <dbReference type="NCBI Taxonomy" id="2448454"/>
    <lineage>
        <taxon>Eukaryota</taxon>
        <taxon>Viridiplantae</taxon>
        <taxon>Streptophyta</taxon>
        <taxon>Embryophyta</taxon>
        <taxon>Tracheophyta</taxon>
        <taxon>Spermatophyta</taxon>
        <taxon>Magnoliopsida</taxon>
        <taxon>eudicotyledons</taxon>
        <taxon>Gunneridae</taxon>
        <taxon>Pentapetalae</taxon>
        <taxon>rosids</taxon>
        <taxon>fabids</taxon>
        <taxon>Rosales</taxon>
        <taxon>Rosaceae</taxon>
        <taxon>Amygdaloideae</taxon>
        <taxon>Maleae</taxon>
        <taxon>Pyrus</taxon>
    </lineage>
</organism>
<feature type="compositionally biased region" description="Low complexity" evidence="10">
    <location>
        <begin position="259"/>
        <end position="271"/>
    </location>
</feature>
<keyword evidence="5 8" id="KW-0238">DNA-binding</keyword>
<dbReference type="EMBL" id="SMOL01000004">
    <property type="protein sequence ID" value="KAB2637342.1"/>
    <property type="molecule type" value="Genomic_DNA"/>
</dbReference>
<evidence type="ECO:0000256" key="1">
    <source>
        <dbReference type="ARBA" id="ARBA00022723"/>
    </source>
</evidence>
<dbReference type="GO" id="GO:0008270">
    <property type="term" value="F:zinc ion binding"/>
    <property type="evidence" value="ECO:0007669"/>
    <property type="project" value="UniProtKB-KW"/>
</dbReference>
<evidence type="ECO:0000313" key="13">
    <source>
        <dbReference type="Proteomes" id="UP000327157"/>
    </source>
</evidence>
<evidence type="ECO:0000256" key="6">
    <source>
        <dbReference type="ARBA" id="ARBA00023163"/>
    </source>
</evidence>
<keyword evidence="4 9" id="KW-0805">Transcription regulation</keyword>
<dbReference type="PANTHER" id="PTHR31992:SF108">
    <property type="entry name" value="DOF ZINC FINGER PROTEIN"/>
    <property type="match status" value="1"/>
</dbReference>
<dbReference type="GO" id="GO:0003677">
    <property type="term" value="F:DNA binding"/>
    <property type="evidence" value="ECO:0007669"/>
    <property type="project" value="UniProtKB-UniRule"/>
</dbReference>
<feature type="compositionally biased region" description="Polar residues" evidence="10">
    <location>
        <begin position="106"/>
        <end position="115"/>
    </location>
</feature>
<keyword evidence="3 9" id="KW-0862">Zinc</keyword>
<gene>
    <name evidence="12" type="ORF">D8674_027876</name>
</gene>
<evidence type="ECO:0000259" key="11">
    <source>
        <dbReference type="PROSITE" id="PS50884"/>
    </source>
</evidence>
<feature type="compositionally biased region" description="Basic and acidic residues" evidence="10">
    <location>
        <begin position="9"/>
        <end position="23"/>
    </location>
</feature>
<evidence type="ECO:0000256" key="2">
    <source>
        <dbReference type="ARBA" id="ARBA00022771"/>
    </source>
</evidence>